<organism evidence="1">
    <name type="scientific">Rhizophora mucronata</name>
    <name type="common">Asiatic mangrove</name>
    <dbReference type="NCBI Taxonomy" id="61149"/>
    <lineage>
        <taxon>Eukaryota</taxon>
        <taxon>Viridiplantae</taxon>
        <taxon>Streptophyta</taxon>
        <taxon>Embryophyta</taxon>
        <taxon>Tracheophyta</taxon>
        <taxon>Spermatophyta</taxon>
        <taxon>Magnoliopsida</taxon>
        <taxon>eudicotyledons</taxon>
        <taxon>Gunneridae</taxon>
        <taxon>Pentapetalae</taxon>
        <taxon>rosids</taxon>
        <taxon>fabids</taxon>
        <taxon>Malpighiales</taxon>
        <taxon>Rhizophoraceae</taxon>
        <taxon>Rhizophora</taxon>
    </lineage>
</organism>
<dbReference type="AlphaFoldDB" id="A0A2P2PQA1"/>
<name>A0A2P2PQA1_RHIMU</name>
<sequence length="21" mass="2417">MKVTNPFLSSANFHSSCRVYK</sequence>
<reference evidence="1" key="1">
    <citation type="submission" date="2018-02" db="EMBL/GenBank/DDBJ databases">
        <title>Rhizophora mucronata_Transcriptome.</title>
        <authorList>
            <person name="Meera S.P."/>
            <person name="Sreeshan A."/>
            <person name="Augustine A."/>
        </authorList>
    </citation>
    <scope>NUCLEOTIDE SEQUENCE</scope>
    <source>
        <tissue evidence="1">Leaf</tissue>
    </source>
</reference>
<dbReference type="EMBL" id="GGEC01076401">
    <property type="protein sequence ID" value="MBX56885.1"/>
    <property type="molecule type" value="Transcribed_RNA"/>
</dbReference>
<evidence type="ECO:0000313" key="1">
    <source>
        <dbReference type="EMBL" id="MBX56885.1"/>
    </source>
</evidence>
<protein>
    <submittedName>
        <fullName evidence="1">Uncharacterized protein</fullName>
    </submittedName>
</protein>
<proteinExistence type="predicted"/>
<accession>A0A2P2PQA1</accession>